<organism evidence="2 3">
    <name type="scientific">Halobacterium litoreum</name>
    <dbReference type="NCBI Taxonomy" id="2039234"/>
    <lineage>
        <taxon>Archaea</taxon>
        <taxon>Methanobacteriati</taxon>
        <taxon>Methanobacteriota</taxon>
        <taxon>Stenosarchaea group</taxon>
        <taxon>Halobacteria</taxon>
        <taxon>Halobacteriales</taxon>
        <taxon>Halobacteriaceae</taxon>
        <taxon>Halobacterium</taxon>
    </lineage>
</organism>
<accession>A0ABD5NBY3</accession>
<dbReference type="InterPro" id="IPR000014">
    <property type="entry name" value="PAS"/>
</dbReference>
<evidence type="ECO:0000313" key="2">
    <source>
        <dbReference type="EMBL" id="MFC3476681.1"/>
    </source>
</evidence>
<dbReference type="NCBIfam" id="TIGR00229">
    <property type="entry name" value="sensory_box"/>
    <property type="match status" value="1"/>
</dbReference>
<dbReference type="SUPFAM" id="SSF52172">
    <property type="entry name" value="CheY-like"/>
    <property type="match status" value="1"/>
</dbReference>
<dbReference type="Proteomes" id="UP001595660">
    <property type="component" value="Unassembled WGS sequence"/>
</dbReference>
<dbReference type="EMBL" id="JBHRWN010000002">
    <property type="protein sequence ID" value="MFC3476681.1"/>
    <property type="molecule type" value="Genomic_DNA"/>
</dbReference>
<dbReference type="InterPro" id="IPR011006">
    <property type="entry name" value="CheY-like_superfamily"/>
</dbReference>
<evidence type="ECO:0000259" key="1">
    <source>
        <dbReference type="PROSITE" id="PS50112"/>
    </source>
</evidence>
<comment type="caution">
    <text evidence="2">The sequence shown here is derived from an EMBL/GenBank/DDBJ whole genome shotgun (WGS) entry which is preliminary data.</text>
</comment>
<dbReference type="PROSITE" id="PS50112">
    <property type="entry name" value="PAS"/>
    <property type="match status" value="1"/>
</dbReference>
<dbReference type="RefSeq" id="WP_232572174.1">
    <property type="nucleotide sequence ID" value="NZ_CP089466.1"/>
</dbReference>
<reference evidence="2 3" key="1">
    <citation type="journal article" date="2019" name="Int. J. Syst. Evol. Microbiol.">
        <title>The Global Catalogue of Microorganisms (GCM) 10K type strain sequencing project: providing services to taxonomists for standard genome sequencing and annotation.</title>
        <authorList>
            <consortium name="The Broad Institute Genomics Platform"/>
            <consortium name="The Broad Institute Genome Sequencing Center for Infectious Disease"/>
            <person name="Wu L."/>
            <person name="Ma J."/>
        </authorList>
    </citation>
    <scope>NUCLEOTIDE SEQUENCE [LARGE SCALE GENOMIC DNA]</scope>
    <source>
        <strain evidence="2 3">CGMCC 1.12562</strain>
    </source>
</reference>
<dbReference type="AlphaFoldDB" id="A0ABD5NBY3"/>
<keyword evidence="3" id="KW-1185">Reference proteome</keyword>
<dbReference type="Gene3D" id="3.40.50.2300">
    <property type="match status" value="1"/>
</dbReference>
<proteinExistence type="predicted"/>
<protein>
    <submittedName>
        <fullName evidence="2">PAS domain-containing protein</fullName>
    </submittedName>
</protein>
<dbReference type="SUPFAM" id="SSF55785">
    <property type="entry name" value="PYP-like sensor domain (PAS domain)"/>
    <property type="match status" value="1"/>
</dbReference>
<dbReference type="Gene3D" id="3.30.450.20">
    <property type="entry name" value="PAS domain"/>
    <property type="match status" value="1"/>
</dbReference>
<gene>
    <name evidence="2" type="ORF">ACFOKC_02975</name>
</gene>
<dbReference type="CDD" id="cd00130">
    <property type="entry name" value="PAS"/>
    <property type="match status" value="1"/>
</dbReference>
<dbReference type="GeneID" id="69117406"/>
<dbReference type="InterPro" id="IPR013656">
    <property type="entry name" value="PAS_4"/>
</dbReference>
<name>A0ABD5NBY3_9EURY</name>
<dbReference type="SMART" id="SM00091">
    <property type="entry name" value="PAS"/>
    <property type="match status" value="1"/>
</dbReference>
<feature type="domain" description="PAS" evidence="1">
    <location>
        <begin position="135"/>
        <end position="205"/>
    </location>
</feature>
<dbReference type="InterPro" id="IPR035965">
    <property type="entry name" value="PAS-like_dom_sf"/>
</dbReference>
<evidence type="ECO:0000313" key="3">
    <source>
        <dbReference type="Proteomes" id="UP001595660"/>
    </source>
</evidence>
<sequence>MSDSMAVLSVAASARSRASFERSLPQFASVDVRSAADGAGALDALSAAPADCVLAEHGAGSDALAVLRLVRDANPAVPVVVFERAGADSVAADAISLDVTEYVRERDAEDALAAVARTCHDAASSYRAERDVAMLNELARNVYERMTDAFFALDRDWRFTYLNAAAEELLEVDSDEVVGENVWEAFPEAIERDFYTEYHRAMATQEPVTVHEYYPPLDKTFAVRAFPSEDGLSVHFRSVVSDTDATREDPVMELTNVLSSDLADSIDAVRADVAALDEACDCEGAPIDDVAASLDRMEDLVNHAVRLASERPMPADRDR</sequence>
<dbReference type="Pfam" id="PF08448">
    <property type="entry name" value="PAS_4"/>
    <property type="match status" value="1"/>
</dbReference>